<dbReference type="Gene3D" id="3.30.420.10">
    <property type="entry name" value="Ribonuclease H-like superfamily/Ribonuclease H"/>
    <property type="match status" value="1"/>
</dbReference>
<reference evidence="2 3" key="1">
    <citation type="journal article" date="2020" name="ISME J.">
        <title>Uncovering the hidden diversity of litter-decomposition mechanisms in mushroom-forming fungi.</title>
        <authorList>
            <person name="Floudas D."/>
            <person name="Bentzer J."/>
            <person name="Ahren D."/>
            <person name="Johansson T."/>
            <person name="Persson P."/>
            <person name="Tunlid A."/>
        </authorList>
    </citation>
    <scope>NUCLEOTIDE SEQUENCE [LARGE SCALE GENOMIC DNA]</scope>
    <source>
        <strain evidence="2 3">CBS 175.51</strain>
    </source>
</reference>
<dbReference type="OrthoDB" id="3353107at2759"/>
<keyword evidence="3" id="KW-1185">Reference proteome</keyword>
<evidence type="ECO:0000313" key="3">
    <source>
        <dbReference type="Proteomes" id="UP000541558"/>
    </source>
</evidence>
<sequence length="169" mass="19660">MPFGPRTIQRRVYDVVAVNSLWHHDGHHAVIRYKLVTHAFIDGKSHMITGIHVSDNNRAATVLQLFDGAIRQNGVPSRVRGDHGTENVLVAARMIDLRGPNRGSYIWGRSVHNIRIERLWKDYYIGLIDKWYHFFHDLEAFYGLDVDNPIHLWLLHHLFLPALNEEAQR</sequence>
<organism evidence="2 3">
    <name type="scientific">Ephemerocybe angulata</name>
    <dbReference type="NCBI Taxonomy" id="980116"/>
    <lineage>
        <taxon>Eukaryota</taxon>
        <taxon>Fungi</taxon>
        <taxon>Dikarya</taxon>
        <taxon>Basidiomycota</taxon>
        <taxon>Agaricomycotina</taxon>
        <taxon>Agaricomycetes</taxon>
        <taxon>Agaricomycetidae</taxon>
        <taxon>Agaricales</taxon>
        <taxon>Agaricineae</taxon>
        <taxon>Psathyrellaceae</taxon>
        <taxon>Ephemerocybe</taxon>
    </lineage>
</organism>
<gene>
    <name evidence="2" type="ORF">D9611_011449</name>
</gene>
<protein>
    <recommendedName>
        <fullName evidence="1">Integrase core domain-containing protein</fullName>
    </recommendedName>
</protein>
<dbReference type="PANTHER" id="PTHR46791">
    <property type="entry name" value="EXPRESSED PROTEIN"/>
    <property type="match status" value="1"/>
</dbReference>
<comment type="caution">
    <text evidence="2">The sequence shown here is derived from an EMBL/GenBank/DDBJ whole genome shotgun (WGS) entry which is preliminary data.</text>
</comment>
<dbReference type="Pfam" id="PF24764">
    <property type="entry name" value="rva_4"/>
    <property type="match status" value="1"/>
</dbReference>
<dbReference type="EMBL" id="JAACJK010000007">
    <property type="protein sequence ID" value="KAF5339525.1"/>
    <property type="molecule type" value="Genomic_DNA"/>
</dbReference>
<dbReference type="PANTHER" id="PTHR46791:SF5">
    <property type="entry name" value="CLR5 DOMAIN-CONTAINING PROTEIN-RELATED"/>
    <property type="match status" value="1"/>
</dbReference>
<proteinExistence type="predicted"/>
<dbReference type="Proteomes" id="UP000541558">
    <property type="component" value="Unassembled WGS sequence"/>
</dbReference>
<dbReference type="InterPro" id="IPR012337">
    <property type="entry name" value="RNaseH-like_sf"/>
</dbReference>
<dbReference type="GO" id="GO:0003676">
    <property type="term" value="F:nucleic acid binding"/>
    <property type="evidence" value="ECO:0007669"/>
    <property type="project" value="InterPro"/>
</dbReference>
<name>A0A8H5CCX6_9AGAR</name>
<dbReference type="InterPro" id="IPR036397">
    <property type="entry name" value="RNaseH_sf"/>
</dbReference>
<accession>A0A8H5CCX6</accession>
<dbReference type="InterPro" id="IPR058913">
    <property type="entry name" value="Integrase_dom_put"/>
</dbReference>
<evidence type="ECO:0000313" key="2">
    <source>
        <dbReference type="EMBL" id="KAF5339525.1"/>
    </source>
</evidence>
<evidence type="ECO:0000259" key="1">
    <source>
        <dbReference type="Pfam" id="PF24764"/>
    </source>
</evidence>
<dbReference type="SUPFAM" id="SSF53098">
    <property type="entry name" value="Ribonuclease H-like"/>
    <property type="match status" value="1"/>
</dbReference>
<feature type="domain" description="Integrase core" evidence="1">
    <location>
        <begin position="12"/>
        <end position="166"/>
    </location>
</feature>
<dbReference type="AlphaFoldDB" id="A0A8H5CCX6"/>